<gene>
    <name evidence="1" type="ORF">LCGC14_2778980</name>
</gene>
<comment type="caution">
    <text evidence="1">The sequence shown here is derived from an EMBL/GenBank/DDBJ whole genome shotgun (WGS) entry which is preliminary data.</text>
</comment>
<protein>
    <submittedName>
        <fullName evidence="1">Uncharacterized protein</fullName>
    </submittedName>
</protein>
<dbReference type="AlphaFoldDB" id="A0A0F8YTW5"/>
<accession>A0A0F8YTW5</accession>
<dbReference type="EMBL" id="LAZR01051567">
    <property type="protein sequence ID" value="KKK84872.1"/>
    <property type="molecule type" value="Genomic_DNA"/>
</dbReference>
<sequence>YYCTICHKWGHSIVDPLTPKTKLNIYTQGLERTLYDHRTNKIYCGKQNTSMSIKKLMDSELFYKIGEIDDGDIKSARIIRKYKEIGKCCDTPLKSQHMIGICKKLGGKLWALCEICGCLTQWEGAKFSNIGFTCERHFSTKNNPIVIESQNCYYCGIPVPDFARKIKVLQDDNFEYRYITITLCRSDFAKSKWLFEDDIIVLKSKLFNSIQRSILIDGMKDHIKKPMRIR</sequence>
<evidence type="ECO:0000313" key="1">
    <source>
        <dbReference type="EMBL" id="KKK84872.1"/>
    </source>
</evidence>
<feature type="non-terminal residue" evidence="1">
    <location>
        <position position="1"/>
    </location>
</feature>
<reference evidence="1" key="1">
    <citation type="journal article" date="2015" name="Nature">
        <title>Complex archaea that bridge the gap between prokaryotes and eukaryotes.</title>
        <authorList>
            <person name="Spang A."/>
            <person name="Saw J.H."/>
            <person name="Jorgensen S.L."/>
            <person name="Zaremba-Niedzwiedzka K."/>
            <person name="Martijn J."/>
            <person name="Lind A.E."/>
            <person name="van Eijk R."/>
            <person name="Schleper C."/>
            <person name="Guy L."/>
            <person name="Ettema T.J."/>
        </authorList>
    </citation>
    <scope>NUCLEOTIDE SEQUENCE</scope>
</reference>
<name>A0A0F8YTW5_9ZZZZ</name>
<organism evidence="1">
    <name type="scientific">marine sediment metagenome</name>
    <dbReference type="NCBI Taxonomy" id="412755"/>
    <lineage>
        <taxon>unclassified sequences</taxon>
        <taxon>metagenomes</taxon>
        <taxon>ecological metagenomes</taxon>
    </lineage>
</organism>
<proteinExistence type="predicted"/>